<name>A0ABY2WLP9_9FLAO</name>
<keyword evidence="1" id="KW-0472">Membrane</keyword>
<comment type="caution">
    <text evidence="2">The sequence shown here is derived from an EMBL/GenBank/DDBJ whole genome shotgun (WGS) entry which is preliminary data.</text>
</comment>
<gene>
    <name evidence="2" type="ORF">FGG15_15925</name>
</gene>
<sequence length="422" mass="46875">MMGLKKIRAGALQFVLFVGAIIAVLLMSFVLVSYTQVLFKKKTDVTLDLIQAAQTGLESSFKEPMQEGKPMEMSIQATSEMEVTVSKKTWGLLELREVMAKKGKLQFSKIGFVGKTIENRPALYLQDNQRPMVIAGKARIKGDAFLPQRGIKRGNIRGQGYTGSHLIYGKEEKSSSTLPQLDLELQSQLETLTQPFFQPKGETIRIQKGMILRQSFKEETKVIKGEFLELDKVTLSGNVVVWAAHKIIVHPSSQLKDVLLIAPQIEIKDQVSGNFQALASRTIKVGQACNLEYPTVLAVHQPKIGELDKNKRTPPNMTMDKGSTVRGMMVYQTKNEINKSMTHIHVAEKAMLIGSMLCQGNLELKGSVLGSVATQGFIALENGSAYQNHLFNGTIDFSALPQKFSGLPYQNEQPNSIVKWLY</sequence>
<accession>A0ABY2WLP9</accession>
<proteinExistence type="predicted"/>
<feature type="transmembrane region" description="Helical" evidence="1">
    <location>
        <begin position="12"/>
        <end position="34"/>
    </location>
</feature>
<protein>
    <recommendedName>
        <fullName evidence="4">Cytoskeletal protein CcmA (Bactofilin family)</fullName>
    </recommendedName>
</protein>
<evidence type="ECO:0008006" key="4">
    <source>
        <dbReference type="Google" id="ProtNLM"/>
    </source>
</evidence>
<keyword evidence="1" id="KW-0812">Transmembrane</keyword>
<dbReference type="EMBL" id="VCNI01000002">
    <property type="protein sequence ID" value="TMU55653.1"/>
    <property type="molecule type" value="Genomic_DNA"/>
</dbReference>
<reference evidence="2 3" key="1">
    <citation type="submission" date="2019-05" db="EMBL/GenBank/DDBJ databases">
        <title>Flagellimonas sp. AsT0115, sp. nov., isolated from a marine red algae, Asparagopsis taxiformis.</title>
        <authorList>
            <person name="Kim J."/>
            <person name="Jeong S.E."/>
            <person name="Jeon C.O."/>
        </authorList>
    </citation>
    <scope>NUCLEOTIDE SEQUENCE [LARGE SCALE GENOMIC DNA]</scope>
    <source>
        <strain evidence="2 3">AsT0115</strain>
    </source>
</reference>
<dbReference type="Proteomes" id="UP000751614">
    <property type="component" value="Unassembled WGS sequence"/>
</dbReference>
<organism evidence="2 3">
    <name type="scientific">Flagellimonas algicola</name>
    <dbReference type="NCBI Taxonomy" id="2583815"/>
    <lineage>
        <taxon>Bacteria</taxon>
        <taxon>Pseudomonadati</taxon>
        <taxon>Bacteroidota</taxon>
        <taxon>Flavobacteriia</taxon>
        <taxon>Flavobacteriales</taxon>
        <taxon>Flavobacteriaceae</taxon>
        <taxon>Flagellimonas</taxon>
    </lineage>
</organism>
<evidence type="ECO:0000313" key="2">
    <source>
        <dbReference type="EMBL" id="TMU55653.1"/>
    </source>
</evidence>
<evidence type="ECO:0000256" key="1">
    <source>
        <dbReference type="SAM" id="Phobius"/>
    </source>
</evidence>
<keyword evidence="1" id="KW-1133">Transmembrane helix</keyword>
<evidence type="ECO:0000313" key="3">
    <source>
        <dbReference type="Proteomes" id="UP000751614"/>
    </source>
</evidence>
<keyword evidence="3" id="KW-1185">Reference proteome</keyword>
<dbReference type="RefSeq" id="WP_138838023.1">
    <property type="nucleotide sequence ID" value="NZ_VCNI01000002.1"/>
</dbReference>